<dbReference type="Gene3D" id="4.10.280.10">
    <property type="entry name" value="Helix-loop-helix DNA-binding domain"/>
    <property type="match status" value="1"/>
</dbReference>
<feature type="region of interest" description="Disordered" evidence="6">
    <location>
        <begin position="155"/>
        <end position="200"/>
    </location>
</feature>
<feature type="compositionally biased region" description="Low complexity" evidence="6">
    <location>
        <begin position="170"/>
        <end position="184"/>
    </location>
</feature>
<dbReference type="EMBL" id="JBBPBM010000001">
    <property type="protein sequence ID" value="KAK8602330.1"/>
    <property type="molecule type" value="Genomic_DNA"/>
</dbReference>
<dbReference type="PANTHER" id="PTHR46665:SF1">
    <property type="entry name" value="SPERMATOGENESIS- AND OOGENESIS-SPECIFIC BASIC HELIX-LOOP-HELIX-CONTAINING PROTEIN 1"/>
    <property type="match status" value="1"/>
</dbReference>
<keyword evidence="5" id="KW-0539">Nucleus</keyword>
<evidence type="ECO:0000256" key="5">
    <source>
        <dbReference type="ARBA" id="ARBA00023242"/>
    </source>
</evidence>
<dbReference type="PROSITE" id="PS50888">
    <property type="entry name" value="BHLH"/>
    <property type="match status" value="1"/>
</dbReference>
<dbReference type="PANTHER" id="PTHR46665">
    <property type="entry name" value="TRANSCRIPTION FACTOR BHLH041-RELATED-RELATED"/>
    <property type="match status" value="1"/>
</dbReference>
<reference evidence="8 9" key="1">
    <citation type="journal article" date="2024" name="G3 (Bethesda)">
        <title>Genome assembly of Hibiscus sabdariffa L. provides insights into metabolisms of medicinal natural products.</title>
        <authorList>
            <person name="Kim T."/>
        </authorList>
    </citation>
    <scope>NUCLEOTIDE SEQUENCE [LARGE SCALE GENOMIC DNA]</scope>
    <source>
        <strain evidence="8">TK-2024</strain>
        <tissue evidence="8">Old leaves</tissue>
    </source>
</reference>
<dbReference type="InterPro" id="IPR055477">
    <property type="entry name" value="DUF7049"/>
</dbReference>
<dbReference type="InterPro" id="IPR036638">
    <property type="entry name" value="HLH_DNA-bd_sf"/>
</dbReference>
<dbReference type="Pfam" id="PF23132">
    <property type="entry name" value="DUF7049"/>
    <property type="match status" value="1"/>
</dbReference>
<gene>
    <name evidence="8" type="ORF">V6N12_052141</name>
</gene>
<dbReference type="InterPro" id="IPR045239">
    <property type="entry name" value="bHLH95_bHLH"/>
</dbReference>
<evidence type="ECO:0000256" key="2">
    <source>
        <dbReference type="ARBA" id="ARBA00023015"/>
    </source>
</evidence>
<comment type="caution">
    <text evidence="8">The sequence shown here is derived from an EMBL/GenBank/DDBJ whole genome shotgun (WGS) entry which is preliminary data.</text>
</comment>
<feature type="domain" description="BHLH" evidence="7">
    <location>
        <begin position="319"/>
        <end position="368"/>
    </location>
</feature>
<dbReference type="Pfam" id="PF23133">
    <property type="entry name" value="DUF7050"/>
    <property type="match status" value="1"/>
</dbReference>
<sequence>MDTVFQLDDVSRAEYLQLLMQSVGCTYICLWSYSNQANCLIGFDGCYTQPVALGLFVQYQQSIFPLGNDHSLVPGFAFLNNLPYIELGEPQLRNRASDQTQQQFYQEAGIKWAVFMGCRSGEIELGSSIVVQVNMEMEMSRFFPEDFSRQLSHVGNQFPQQTDPNPNPNPNRASSSSSSLRSLSTGSPTRVETTLPSLQPMSSTLIEYPSQQTMQALTQMQSNIQFPMLESENAVMIRAILAVLTSSTSTLPQETQNSPYNYQLNPNATAFKRYVPTTMLAGASSRDQSLLKRAIFFYSSMFNFMRIGGEQLVLRRPTSNQLHRMISERRRRERLNEHFDALRSLLPFGTKKDKASVLTRSAKYLISLKAQISELSRQNQLLQAQLLPAATEASGSSNLRLNVQRTVSESNKRLNVRLIPVLESTSEQQVVDLRIGIRGKQPLENILMRLLEFLKLDTNVSLMSMEANTQISELGSVNHVNLRLRIEGNGWDESSFQEAVRRLVADLSQ</sequence>
<keyword evidence="9" id="KW-1185">Reference proteome</keyword>
<dbReference type="InterPro" id="IPR044658">
    <property type="entry name" value="bHLH92/bHLH041-like"/>
</dbReference>
<dbReference type="SMART" id="SM00353">
    <property type="entry name" value="HLH"/>
    <property type="match status" value="1"/>
</dbReference>
<evidence type="ECO:0000259" key="7">
    <source>
        <dbReference type="PROSITE" id="PS50888"/>
    </source>
</evidence>
<evidence type="ECO:0000256" key="3">
    <source>
        <dbReference type="ARBA" id="ARBA00023125"/>
    </source>
</evidence>
<dbReference type="Proteomes" id="UP001472677">
    <property type="component" value="Unassembled WGS sequence"/>
</dbReference>
<keyword evidence="2" id="KW-0805">Transcription regulation</keyword>
<dbReference type="InterPro" id="IPR055478">
    <property type="entry name" value="DUF7050"/>
</dbReference>
<accession>A0ABR2GI04</accession>
<dbReference type="Pfam" id="PF00010">
    <property type="entry name" value="HLH"/>
    <property type="match status" value="1"/>
</dbReference>
<comment type="subcellular location">
    <subcellularLocation>
        <location evidence="1">Nucleus</location>
    </subcellularLocation>
</comment>
<evidence type="ECO:0000256" key="6">
    <source>
        <dbReference type="SAM" id="MobiDB-lite"/>
    </source>
</evidence>
<protein>
    <recommendedName>
        <fullName evidence="7">BHLH domain-containing protein</fullName>
    </recommendedName>
</protein>
<dbReference type="SUPFAM" id="SSF47459">
    <property type="entry name" value="HLH, helix-loop-helix DNA-binding domain"/>
    <property type="match status" value="1"/>
</dbReference>
<feature type="compositionally biased region" description="Polar residues" evidence="6">
    <location>
        <begin position="185"/>
        <end position="200"/>
    </location>
</feature>
<name>A0ABR2GI04_9ROSI</name>
<evidence type="ECO:0000313" key="9">
    <source>
        <dbReference type="Proteomes" id="UP001472677"/>
    </source>
</evidence>
<keyword evidence="3" id="KW-0238">DNA-binding</keyword>
<organism evidence="8 9">
    <name type="scientific">Hibiscus sabdariffa</name>
    <name type="common">roselle</name>
    <dbReference type="NCBI Taxonomy" id="183260"/>
    <lineage>
        <taxon>Eukaryota</taxon>
        <taxon>Viridiplantae</taxon>
        <taxon>Streptophyta</taxon>
        <taxon>Embryophyta</taxon>
        <taxon>Tracheophyta</taxon>
        <taxon>Spermatophyta</taxon>
        <taxon>Magnoliopsida</taxon>
        <taxon>eudicotyledons</taxon>
        <taxon>Gunneridae</taxon>
        <taxon>Pentapetalae</taxon>
        <taxon>rosids</taxon>
        <taxon>malvids</taxon>
        <taxon>Malvales</taxon>
        <taxon>Malvaceae</taxon>
        <taxon>Malvoideae</taxon>
        <taxon>Hibiscus</taxon>
    </lineage>
</organism>
<dbReference type="CDD" id="cd11393">
    <property type="entry name" value="bHLH_AtbHLH_like"/>
    <property type="match status" value="1"/>
</dbReference>
<evidence type="ECO:0000313" key="8">
    <source>
        <dbReference type="EMBL" id="KAK8602330.1"/>
    </source>
</evidence>
<keyword evidence="4" id="KW-0804">Transcription</keyword>
<evidence type="ECO:0000256" key="1">
    <source>
        <dbReference type="ARBA" id="ARBA00004123"/>
    </source>
</evidence>
<proteinExistence type="predicted"/>
<evidence type="ECO:0000256" key="4">
    <source>
        <dbReference type="ARBA" id="ARBA00023163"/>
    </source>
</evidence>
<dbReference type="InterPro" id="IPR011598">
    <property type="entry name" value="bHLH_dom"/>
</dbReference>